<proteinExistence type="predicted"/>
<dbReference type="InterPro" id="IPR027417">
    <property type="entry name" value="P-loop_NTPase"/>
</dbReference>
<dbReference type="Pfam" id="PF00005">
    <property type="entry name" value="ABC_tran"/>
    <property type="match status" value="1"/>
</dbReference>
<dbReference type="GO" id="GO:0015421">
    <property type="term" value="F:ABC-type oligopeptide transporter activity"/>
    <property type="evidence" value="ECO:0007669"/>
    <property type="project" value="TreeGrafter"/>
</dbReference>
<dbReference type="InterPro" id="IPR039421">
    <property type="entry name" value="Type_1_exporter"/>
</dbReference>
<evidence type="ECO:0000256" key="7">
    <source>
        <dbReference type="SAM" id="Phobius"/>
    </source>
</evidence>
<evidence type="ECO:0000256" key="2">
    <source>
        <dbReference type="ARBA" id="ARBA00022692"/>
    </source>
</evidence>
<dbReference type="GO" id="GO:0005886">
    <property type="term" value="C:plasma membrane"/>
    <property type="evidence" value="ECO:0007669"/>
    <property type="project" value="UniProtKB-SubCell"/>
</dbReference>
<feature type="transmembrane region" description="Helical" evidence="7">
    <location>
        <begin position="235"/>
        <end position="259"/>
    </location>
</feature>
<dbReference type="GO" id="GO:0016887">
    <property type="term" value="F:ATP hydrolysis activity"/>
    <property type="evidence" value="ECO:0007669"/>
    <property type="project" value="InterPro"/>
</dbReference>
<comment type="caution">
    <text evidence="10">The sequence shown here is derived from an EMBL/GenBank/DDBJ whole genome shotgun (WGS) entry which is preliminary data.</text>
</comment>
<reference evidence="10" key="2">
    <citation type="submission" date="2021-09" db="EMBL/GenBank/DDBJ databases">
        <authorList>
            <person name="Gilroy R."/>
        </authorList>
    </citation>
    <scope>NUCLEOTIDE SEQUENCE</scope>
    <source>
        <strain evidence="10">CHK173-2145</strain>
    </source>
</reference>
<feature type="domain" description="ABC transporter" evidence="8">
    <location>
        <begin position="324"/>
        <end position="537"/>
    </location>
</feature>
<dbReference type="InterPro" id="IPR017871">
    <property type="entry name" value="ABC_transporter-like_CS"/>
</dbReference>
<feature type="domain" description="ABC transmembrane type-1" evidence="9">
    <location>
        <begin position="15"/>
        <end position="294"/>
    </location>
</feature>
<keyword evidence="4 10" id="KW-0067">ATP-binding</keyword>
<dbReference type="PANTHER" id="PTHR43394">
    <property type="entry name" value="ATP-DEPENDENT PERMEASE MDL1, MITOCHONDRIAL"/>
    <property type="match status" value="1"/>
</dbReference>
<comment type="subcellular location">
    <subcellularLocation>
        <location evidence="1">Cell membrane</location>
        <topology evidence="1">Multi-pass membrane protein</topology>
    </subcellularLocation>
</comment>
<dbReference type="SMART" id="SM00382">
    <property type="entry name" value="AAA"/>
    <property type="match status" value="1"/>
</dbReference>
<dbReference type="Pfam" id="PF00664">
    <property type="entry name" value="ABC_membrane"/>
    <property type="match status" value="1"/>
</dbReference>
<dbReference type="PROSITE" id="PS00211">
    <property type="entry name" value="ABC_TRANSPORTER_1"/>
    <property type="match status" value="1"/>
</dbReference>
<keyword evidence="5 7" id="KW-1133">Transmembrane helix</keyword>
<dbReference type="InterPro" id="IPR003593">
    <property type="entry name" value="AAA+_ATPase"/>
</dbReference>
<evidence type="ECO:0000259" key="9">
    <source>
        <dbReference type="PROSITE" id="PS50929"/>
    </source>
</evidence>
<dbReference type="PROSITE" id="PS50893">
    <property type="entry name" value="ABC_TRANSPORTER_2"/>
    <property type="match status" value="1"/>
</dbReference>
<dbReference type="CDD" id="cd03228">
    <property type="entry name" value="ABCC_MRP_Like"/>
    <property type="match status" value="1"/>
</dbReference>
<dbReference type="GO" id="GO:0005524">
    <property type="term" value="F:ATP binding"/>
    <property type="evidence" value="ECO:0007669"/>
    <property type="project" value="UniProtKB-KW"/>
</dbReference>
<evidence type="ECO:0000313" key="10">
    <source>
        <dbReference type="EMBL" id="HJE86788.1"/>
    </source>
</evidence>
<keyword evidence="3" id="KW-0547">Nucleotide-binding</keyword>
<dbReference type="Proteomes" id="UP000721920">
    <property type="component" value="Unassembled WGS sequence"/>
</dbReference>
<dbReference type="InterPro" id="IPR036640">
    <property type="entry name" value="ABC1_TM_sf"/>
</dbReference>
<dbReference type="Gene3D" id="3.40.50.300">
    <property type="entry name" value="P-loop containing nucleotide triphosphate hydrolases"/>
    <property type="match status" value="1"/>
</dbReference>
<dbReference type="Gene3D" id="1.20.1560.10">
    <property type="entry name" value="ABC transporter type 1, transmembrane domain"/>
    <property type="match status" value="1"/>
</dbReference>
<keyword evidence="6 7" id="KW-0472">Membrane</keyword>
<evidence type="ECO:0000256" key="1">
    <source>
        <dbReference type="ARBA" id="ARBA00004651"/>
    </source>
</evidence>
<dbReference type="InterPro" id="IPR003439">
    <property type="entry name" value="ABC_transporter-like_ATP-bd"/>
</dbReference>
<protein>
    <submittedName>
        <fullName evidence="10">ABC transporter ATP-binding protein/permease</fullName>
    </submittedName>
</protein>
<evidence type="ECO:0000256" key="3">
    <source>
        <dbReference type="ARBA" id="ARBA00022741"/>
    </source>
</evidence>
<accession>A0A921F0A6</accession>
<feature type="transmembrane region" description="Helical" evidence="7">
    <location>
        <begin position="151"/>
        <end position="169"/>
    </location>
</feature>
<sequence>MRTYLLRHKREVLRLAAIMMVAQLLTVYSAVLNADLLDALIKGKLQLFLIKVGLLMADWLVIAGLDYAISVYQQVVIQNIDISIRADLTDILTAKDYAAYNSRSTGVYESWVNNDIQTINTQGLQNVFVVIEGAMGTVFALITLITYHWSLALAAVFLTGAIILVPKVFDRRVMQANQRVTLQNEAFVNRTQDALGVFNLFYAFQALGLLKKQIIQSSHELKAAYVDRTKAQTNVMVTGFMGNVISQVLLIGLTGWLALEKIVSIGTISAAGSLSGNIFNNLGNMSNYLGMIRGVRPIFEKFAAEKRALTPPRPAVAPATPTSLRVTDLGFAFSGHAPLFEHVTVNFQRGQKYLILGESGSGKSTFLRLLTGYYRRYTGQITLDDTDLTTYPAADLSQKILYLDQRPQALEATVRENLCLGQDFAADELIRVLVATRLVATAADGPAFLDLNVGQNGGELSGGQLQRLALARGLLRHVKLILLDEGTSAVDTANAIRIEKLLLTDPDLTLIMVSHTPHPETQALFDQVIPFADLTTTD</sequence>
<dbReference type="SUPFAM" id="SSF52540">
    <property type="entry name" value="P-loop containing nucleoside triphosphate hydrolases"/>
    <property type="match status" value="1"/>
</dbReference>
<evidence type="ECO:0000313" key="11">
    <source>
        <dbReference type="Proteomes" id="UP000721920"/>
    </source>
</evidence>
<evidence type="ECO:0000256" key="6">
    <source>
        <dbReference type="ARBA" id="ARBA00023136"/>
    </source>
</evidence>
<evidence type="ECO:0000256" key="5">
    <source>
        <dbReference type="ARBA" id="ARBA00022989"/>
    </source>
</evidence>
<gene>
    <name evidence="10" type="ORF">K8U88_04290</name>
</gene>
<evidence type="ECO:0000256" key="4">
    <source>
        <dbReference type="ARBA" id="ARBA00022840"/>
    </source>
</evidence>
<dbReference type="PROSITE" id="PS50929">
    <property type="entry name" value="ABC_TM1F"/>
    <property type="match status" value="1"/>
</dbReference>
<keyword evidence="2 7" id="KW-0812">Transmembrane</keyword>
<reference evidence="10" key="1">
    <citation type="journal article" date="2021" name="PeerJ">
        <title>Extensive microbial diversity within the chicken gut microbiome revealed by metagenomics and culture.</title>
        <authorList>
            <person name="Gilroy R."/>
            <person name="Ravi A."/>
            <person name="Getino M."/>
            <person name="Pursley I."/>
            <person name="Horton D.L."/>
            <person name="Alikhan N.F."/>
            <person name="Baker D."/>
            <person name="Gharbi K."/>
            <person name="Hall N."/>
            <person name="Watson M."/>
            <person name="Adriaenssens E.M."/>
            <person name="Foster-Nyarko E."/>
            <person name="Jarju S."/>
            <person name="Secka A."/>
            <person name="Antonio M."/>
            <person name="Oren A."/>
            <person name="Chaudhuri R.R."/>
            <person name="La Ragione R."/>
            <person name="Hildebrand F."/>
            <person name="Pallen M.J."/>
        </authorList>
    </citation>
    <scope>NUCLEOTIDE SEQUENCE</scope>
    <source>
        <strain evidence="10">CHK173-2145</strain>
    </source>
</reference>
<evidence type="ECO:0000259" key="8">
    <source>
        <dbReference type="PROSITE" id="PS50893"/>
    </source>
</evidence>
<dbReference type="InterPro" id="IPR011527">
    <property type="entry name" value="ABC1_TM_dom"/>
</dbReference>
<dbReference type="AlphaFoldDB" id="A0A921F0A6"/>
<dbReference type="SUPFAM" id="SSF90123">
    <property type="entry name" value="ABC transporter transmembrane region"/>
    <property type="match status" value="1"/>
</dbReference>
<dbReference type="EMBL" id="DYXN01000065">
    <property type="protein sequence ID" value="HJE86788.1"/>
    <property type="molecule type" value="Genomic_DNA"/>
</dbReference>
<name>A0A921F0A6_9LACO</name>
<feature type="transmembrane region" description="Helical" evidence="7">
    <location>
        <begin position="12"/>
        <end position="33"/>
    </location>
</feature>
<feature type="transmembrane region" description="Helical" evidence="7">
    <location>
        <begin position="127"/>
        <end position="145"/>
    </location>
</feature>
<organism evidence="10 11">
    <name type="scientific">Levilactobacillus hammesii</name>
    <dbReference type="NCBI Taxonomy" id="267633"/>
    <lineage>
        <taxon>Bacteria</taxon>
        <taxon>Bacillati</taxon>
        <taxon>Bacillota</taxon>
        <taxon>Bacilli</taxon>
        <taxon>Lactobacillales</taxon>
        <taxon>Lactobacillaceae</taxon>
        <taxon>Levilactobacillus</taxon>
    </lineage>
</organism>
<dbReference type="PANTHER" id="PTHR43394:SF1">
    <property type="entry name" value="ATP-BINDING CASSETTE SUB-FAMILY B MEMBER 10, MITOCHONDRIAL"/>
    <property type="match status" value="1"/>
</dbReference>
<feature type="transmembrane region" description="Helical" evidence="7">
    <location>
        <begin position="45"/>
        <end position="69"/>
    </location>
</feature>